<keyword evidence="3 4" id="KW-0413">Isomerase</keyword>
<sequence length="259" mass="30707">MPTTTQNDSKVRYFLHLAYNGAGYCGWQIQNGQKTVQQALEQALFYICRERIELTGCGRTDSGVHALDFYAHFDYRDMDKEHVRMLAMRLNRYFDYDINIYGIYRMKPEAHARFDALSRTYKYYISNNKQPFNNEFCYRYPFELDMERMNTAAKTLYQYSDFTSFSKLHTQVNNNNCRIMYVRWDVEQDMMVFTIKADRFLRNMVRAIVGTLLEVGRGKIGVEDFCRIIEAKDRCRAGVSVPAKGLFLYSVEYDKHLFE</sequence>
<dbReference type="HAMAP" id="MF_00171">
    <property type="entry name" value="TruA"/>
    <property type="match status" value="1"/>
</dbReference>
<dbReference type="SUPFAM" id="SSF55120">
    <property type="entry name" value="Pseudouridine synthase"/>
    <property type="match status" value="1"/>
</dbReference>
<dbReference type="Proteomes" id="UP000824267">
    <property type="component" value="Unassembled WGS sequence"/>
</dbReference>
<comment type="similarity">
    <text evidence="1 4 7">Belongs to the tRNA pseudouridine synthase TruA family.</text>
</comment>
<gene>
    <name evidence="4 9" type="primary">truA</name>
    <name evidence="9" type="ORF">IAC47_03885</name>
</gene>
<evidence type="ECO:0000256" key="3">
    <source>
        <dbReference type="ARBA" id="ARBA00023235"/>
    </source>
</evidence>
<dbReference type="InterPro" id="IPR020094">
    <property type="entry name" value="TruA/RsuA/RluB/E/F_N"/>
</dbReference>
<dbReference type="EC" id="5.4.99.12" evidence="4"/>
<dbReference type="NCBIfam" id="TIGR00071">
    <property type="entry name" value="hisT_truA"/>
    <property type="match status" value="1"/>
</dbReference>
<dbReference type="Gene3D" id="3.30.70.580">
    <property type="entry name" value="Pseudouridine synthase I, catalytic domain, N-terminal subdomain"/>
    <property type="match status" value="1"/>
</dbReference>
<dbReference type="GO" id="GO:0160147">
    <property type="term" value="F:tRNA pseudouridine(38-40) synthase activity"/>
    <property type="evidence" value="ECO:0007669"/>
    <property type="project" value="UniProtKB-EC"/>
</dbReference>
<evidence type="ECO:0000256" key="7">
    <source>
        <dbReference type="RuleBase" id="RU003792"/>
    </source>
</evidence>
<dbReference type="PIRSF" id="PIRSF001430">
    <property type="entry name" value="tRNA_psdUrid_synth"/>
    <property type="match status" value="1"/>
</dbReference>
<dbReference type="PANTHER" id="PTHR11142">
    <property type="entry name" value="PSEUDOURIDYLATE SYNTHASE"/>
    <property type="match status" value="1"/>
</dbReference>
<feature type="binding site" evidence="4 6">
    <location>
        <position position="121"/>
    </location>
    <ligand>
        <name>substrate</name>
    </ligand>
</feature>
<evidence type="ECO:0000256" key="2">
    <source>
        <dbReference type="ARBA" id="ARBA00022694"/>
    </source>
</evidence>
<evidence type="ECO:0000259" key="8">
    <source>
        <dbReference type="Pfam" id="PF01416"/>
    </source>
</evidence>
<evidence type="ECO:0000256" key="6">
    <source>
        <dbReference type="PIRSR" id="PIRSR001430-2"/>
    </source>
</evidence>
<evidence type="ECO:0000256" key="1">
    <source>
        <dbReference type="ARBA" id="ARBA00009375"/>
    </source>
</evidence>
<accession>A0A9D1RFN5</accession>
<evidence type="ECO:0000313" key="9">
    <source>
        <dbReference type="EMBL" id="HIW87396.1"/>
    </source>
</evidence>
<comment type="caution">
    <text evidence="4">Lacks conserved residue(s) required for the propagation of feature annotation.</text>
</comment>
<dbReference type="CDD" id="cd02570">
    <property type="entry name" value="PseudoU_synth_EcTruA"/>
    <property type="match status" value="1"/>
</dbReference>
<dbReference type="InterPro" id="IPR020095">
    <property type="entry name" value="PsdUridine_synth_TruA_C"/>
</dbReference>
<dbReference type="EMBL" id="DXGG01000128">
    <property type="protein sequence ID" value="HIW87396.1"/>
    <property type="molecule type" value="Genomic_DNA"/>
</dbReference>
<dbReference type="InterPro" id="IPR001406">
    <property type="entry name" value="PsdUridine_synth_TruA"/>
</dbReference>
<dbReference type="PANTHER" id="PTHR11142:SF0">
    <property type="entry name" value="TRNA PSEUDOURIDINE SYNTHASE-LIKE 1"/>
    <property type="match status" value="1"/>
</dbReference>
<keyword evidence="2 4" id="KW-0819">tRNA processing</keyword>
<dbReference type="Pfam" id="PF01416">
    <property type="entry name" value="PseudoU_synth_1"/>
    <property type="match status" value="1"/>
</dbReference>
<dbReference type="GO" id="GO:0003723">
    <property type="term" value="F:RNA binding"/>
    <property type="evidence" value="ECO:0007669"/>
    <property type="project" value="InterPro"/>
</dbReference>
<evidence type="ECO:0000256" key="5">
    <source>
        <dbReference type="PIRSR" id="PIRSR001430-1"/>
    </source>
</evidence>
<dbReference type="GO" id="GO:0031119">
    <property type="term" value="P:tRNA pseudouridine synthesis"/>
    <property type="evidence" value="ECO:0007669"/>
    <property type="project" value="UniProtKB-UniRule"/>
</dbReference>
<proteinExistence type="inferred from homology"/>
<name>A0A9D1RFN5_9BACT</name>
<reference evidence="9" key="2">
    <citation type="submission" date="2021-04" db="EMBL/GenBank/DDBJ databases">
        <authorList>
            <person name="Gilroy R."/>
        </authorList>
    </citation>
    <scope>NUCLEOTIDE SEQUENCE</scope>
    <source>
        <strain evidence="9">Gambia16-930</strain>
    </source>
</reference>
<feature type="active site" description="Nucleophile" evidence="4 5">
    <location>
        <position position="61"/>
    </location>
</feature>
<dbReference type="InterPro" id="IPR020103">
    <property type="entry name" value="PsdUridine_synth_cat_dom_sf"/>
</dbReference>
<organism evidence="9 10">
    <name type="scientific">Candidatus Onthomorpha intestinigallinarum</name>
    <dbReference type="NCBI Taxonomy" id="2840880"/>
    <lineage>
        <taxon>Bacteria</taxon>
        <taxon>Pseudomonadati</taxon>
        <taxon>Bacteroidota</taxon>
        <taxon>Bacteroidia</taxon>
        <taxon>Bacteroidales</taxon>
        <taxon>Candidatus Onthomorpha</taxon>
    </lineage>
</organism>
<evidence type="ECO:0000256" key="4">
    <source>
        <dbReference type="HAMAP-Rule" id="MF_00171"/>
    </source>
</evidence>
<dbReference type="InterPro" id="IPR020097">
    <property type="entry name" value="PsdUridine_synth_TruA_a/b_dom"/>
</dbReference>
<reference evidence="9" key="1">
    <citation type="journal article" date="2021" name="PeerJ">
        <title>Extensive microbial diversity within the chicken gut microbiome revealed by metagenomics and culture.</title>
        <authorList>
            <person name="Gilroy R."/>
            <person name="Ravi A."/>
            <person name="Getino M."/>
            <person name="Pursley I."/>
            <person name="Horton D.L."/>
            <person name="Alikhan N.F."/>
            <person name="Baker D."/>
            <person name="Gharbi K."/>
            <person name="Hall N."/>
            <person name="Watson M."/>
            <person name="Adriaenssens E.M."/>
            <person name="Foster-Nyarko E."/>
            <person name="Jarju S."/>
            <person name="Secka A."/>
            <person name="Antonio M."/>
            <person name="Oren A."/>
            <person name="Chaudhuri R.R."/>
            <person name="La Ragione R."/>
            <person name="Hildebrand F."/>
            <person name="Pallen M.J."/>
        </authorList>
    </citation>
    <scope>NUCLEOTIDE SEQUENCE</scope>
    <source>
        <strain evidence="9">Gambia16-930</strain>
    </source>
</reference>
<comment type="function">
    <text evidence="4">Formation of pseudouridine at positions 38, 39 and 40 in the anticodon stem and loop of transfer RNAs.</text>
</comment>
<feature type="domain" description="Pseudouridine synthase I TruA alpha/beta" evidence="8">
    <location>
        <begin position="160"/>
        <end position="254"/>
    </location>
</feature>
<evidence type="ECO:0000313" key="10">
    <source>
        <dbReference type="Proteomes" id="UP000824267"/>
    </source>
</evidence>
<comment type="catalytic activity">
    <reaction evidence="4 7">
        <text>uridine(38/39/40) in tRNA = pseudouridine(38/39/40) in tRNA</text>
        <dbReference type="Rhea" id="RHEA:22376"/>
        <dbReference type="Rhea" id="RHEA-COMP:10085"/>
        <dbReference type="Rhea" id="RHEA-COMP:10087"/>
        <dbReference type="ChEBI" id="CHEBI:65314"/>
        <dbReference type="ChEBI" id="CHEBI:65315"/>
        <dbReference type="EC" id="5.4.99.12"/>
    </reaction>
</comment>
<dbReference type="AlphaFoldDB" id="A0A9D1RFN5"/>
<protein>
    <recommendedName>
        <fullName evidence="4">tRNA pseudouridine synthase A</fullName>
        <ecNumber evidence="4">5.4.99.12</ecNumber>
    </recommendedName>
    <alternativeName>
        <fullName evidence="4">tRNA pseudouridine(38-40) synthase</fullName>
    </alternativeName>
    <alternativeName>
        <fullName evidence="4">tRNA pseudouridylate synthase I</fullName>
    </alternativeName>
    <alternativeName>
        <fullName evidence="4">tRNA-uridine isomerase I</fullName>
    </alternativeName>
</protein>
<dbReference type="Gene3D" id="3.30.70.660">
    <property type="entry name" value="Pseudouridine synthase I, catalytic domain, C-terminal subdomain"/>
    <property type="match status" value="1"/>
</dbReference>
<comment type="subunit">
    <text evidence="4">Homodimer.</text>
</comment>
<comment type="caution">
    <text evidence="9">The sequence shown here is derived from an EMBL/GenBank/DDBJ whole genome shotgun (WGS) entry which is preliminary data.</text>
</comment>